<keyword evidence="3" id="KW-1185">Reference proteome</keyword>
<evidence type="ECO:0000313" key="2">
    <source>
        <dbReference type="EMBL" id="MDK9495480.1"/>
    </source>
</evidence>
<dbReference type="SUPFAM" id="SSF55729">
    <property type="entry name" value="Acyl-CoA N-acyltransferases (Nat)"/>
    <property type="match status" value="1"/>
</dbReference>
<evidence type="ECO:0000313" key="3">
    <source>
        <dbReference type="Proteomes" id="UP001223390"/>
    </source>
</evidence>
<dbReference type="Gene3D" id="3.40.630.30">
    <property type="match status" value="1"/>
</dbReference>
<protein>
    <submittedName>
        <fullName evidence="2">GNAT family N-acetyltransferase</fullName>
    </submittedName>
</protein>
<comment type="caution">
    <text evidence="2">The sequence shown here is derived from an EMBL/GenBank/DDBJ whole genome shotgun (WGS) entry which is preliminary data.</text>
</comment>
<gene>
    <name evidence="2" type="ORF">QEZ40_006130</name>
</gene>
<reference evidence="2 3" key="1">
    <citation type="submission" date="2023-05" db="EMBL/GenBank/DDBJ databases">
        <title>Sequencing and Assembly of Streptomyces sp. NP73.</title>
        <authorList>
            <person name="Konwar A.N."/>
            <person name="Saikia K."/>
            <person name="Thakur D."/>
        </authorList>
    </citation>
    <scope>NUCLEOTIDE SEQUENCE [LARGE SCALE GENOMIC DNA]</scope>
    <source>
        <strain evidence="2 3">NP73</strain>
    </source>
</reference>
<name>A0ABT7GRE5_9ACTN</name>
<feature type="region of interest" description="Disordered" evidence="1">
    <location>
        <begin position="175"/>
        <end position="198"/>
    </location>
</feature>
<dbReference type="RefSeq" id="WP_285341078.1">
    <property type="nucleotide sequence ID" value="NZ_JASITI010000006.1"/>
</dbReference>
<dbReference type="Proteomes" id="UP001223390">
    <property type="component" value="Unassembled WGS sequence"/>
</dbReference>
<accession>A0ABT7GRE5</accession>
<proteinExistence type="predicted"/>
<sequence length="198" mass="21904">MKTRLCRFTDVEQARTPLIEAYADVRAPLLHLPNYAVSTVTERLERYGRTPGFEAVLAFDAKDRPVGYAYGNTVQAGDLWWSRIGDDLDAEYTRAPTLALREIGVTLAFRGSGLARRIHDELLAGRADRYASLMVNPAAGEGKVRRVYESWGYKAIGPVQPAPDSPVLTAMVRPLTSRTEPEIDQPNTAAGRRNTRSA</sequence>
<organism evidence="2 3">
    <name type="scientific">Streptomyces katrae</name>
    <dbReference type="NCBI Taxonomy" id="68223"/>
    <lineage>
        <taxon>Bacteria</taxon>
        <taxon>Bacillati</taxon>
        <taxon>Actinomycetota</taxon>
        <taxon>Actinomycetes</taxon>
        <taxon>Kitasatosporales</taxon>
        <taxon>Streptomycetaceae</taxon>
        <taxon>Streptomyces</taxon>
    </lineage>
</organism>
<dbReference type="InterPro" id="IPR016181">
    <property type="entry name" value="Acyl_CoA_acyltransferase"/>
</dbReference>
<dbReference type="EMBL" id="JASITI010000006">
    <property type="protein sequence ID" value="MDK9495480.1"/>
    <property type="molecule type" value="Genomic_DNA"/>
</dbReference>
<evidence type="ECO:0000256" key="1">
    <source>
        <dbReference type="SAM" id="MobiDB-lite"/>
    </source>
</evidence>